<proteinExistence type="predicted"/>
<protein>
    <submittedName>
        <fullName evidence="1">15971_t:CDS:1</fullName>
    </submittedName>
</protein>
<comment type="caution">
    <text evidence="1">The sequence shown here is derived from an EMBL/GenBank/DDBJ whole genome shotgun (WGS) entry which is preliminary data.</text>
</comment>
<keyword evidence="2" id="KW-1185">Reference proteome</keyword>
<dbReference type="Proteomes" id="UP000789342">
    <property type="component" value="Unassembled WGS sequence"/>
</dbReference>
<dbReference type="AlphaFoldDB" id="A0A9N9ED85"/>
<gene>
    <name evidence="1" type="ORF">AMORRO_LOCUS10932</name>
</gene>
<evidence type="ECO:0000313" key="1">
    <source>
        <dbReference type="EMBL" id="CAG8673799.1"/>
    </source>
</evidence>
<name>A0A9N9ED85_9GLOM</name>
<sequence>NKNISDSTSTSIEEIERPMIDMSICIPNNVIVKLGECYDETLITTNNKMPRKEDRLQIMITYEYRKKVAKSYSNKTAKEFSNNAKATAAKLNEKNNVELKEYNNKEKISDPCKKIKFLQEPENDDPSKIPNEHGSMPIGLVYKNMKPTSSKTLMNTDMEKHLDETIVNYPSKILKEYFNNDEALAAENYKRNNNINKWKNKQKEADRLKEVIYRLEDRTSYDKVEGNLNEKICSELLRKVVLVDNYIKKIDKMNLADDEKNEGQKLTYDKILVNNDRPIEFELDMGMTVTLTDLSSIKNPPIPMDHRDQEGGLNVNIGNGNRNHDTTSINSDILVKKEFEASKHEHMMKEQ</sequence>
<feature type="non-terminal residue" evidence="1">
    <location>
        <position position="1"/>
    </location>
</feature>
<organism evidence="1 2">
    <name type="scientific">Acaulospora morrowiae</name>
    <dbReference type="NCBI Taxonomy" id="94023"/>
    <lineage>
        <taxon>Eukaryota</taxon>
        <taxon>Fungi</taxon>
        <taxon>Fungi incertae sedis</taxon>
        <taxon>Mucoromycota</taxon>
        <taxon>Glomeromycotina</taxon>
        <taxon>Glomeromycetes</taxon>
        <taxon>Diversisporales</taxon>
        <taxon>Acaulosporaceae</taxon>
        <taxon>Acaulospora</taxon>
    </lineage>
</organism>
<reference evidence="1" key="1">
    <citation type="submission" date="2021-06" db="EMBL/GenBank/DDBJ databases">
        <authorList>
            <person name="Kallberg Y."/>
            <person name="Tangrot J."/>
            <person name="Rosling A."/>
        </authorList>
    </citation>
    <scope>NUCLEOTIDE SEQUENCE</scope>
    <source>
        <strain evidence="1">CL551</strain>
    </source>
</reference>
<accession>A0A9N9ED85</accession>
<dbReference type="EMBL" id="CAJVPV010012962">
    <property type="protein sequence ID" value="CAG8673799.1"/>
    <property type="molecule type" value="Genomic_DNA"/>
</dbReference>
<evidence type="ECO:0000313" key="2">
    <source>
        <dbReference type="Proteomes" id="UP000789342"/>
    </source>
</evidence>